<dbReference type="CDD" id="cd04301">
    <property type="entry name" value="NAT_SF"/>
    <property type="match status" value="1"/>
</dbReference>
<organism evidence="3 4">
    <name type="scientific">Nocardiopsis lambiniae</name>
    <dbReference type="NCBI Taxonomy" id="3075539"/>
    <lineage>
        <taxon>Bacteria</taxon>
        <taxon>Bacillati</taxon>
        <taxon>Actinomycetota</taxon>
        <taxon>Actinomycetes</taxon>
        <taxon>Streptosporangiales</taxon>
        <taxon>Nocardiopsidaceae</taxon>
        <taxon>Nocardiopsis</taxon>
    </lineage>
</organism>
<feature type="region of interest" description="Disordered" evidence="1">
    <location>
        <begin position="1"/>
        <end position="20"/>
    </location>
</feature>
<keyword evidence="4" id="KW-1185">Reference proteome</keyword>
<sequence length="299" mass="33010">MLTRDRIHSQTPAPDPAPTVQDLCPGYRIARWDSPADLSADRRDRLHLILRGLAARAFGADHSSYWRTRIDGGFFDRVSTLALVLDEDDVPVGWGGYHRLHLAGRPVVYLDATGVVPAHRRTGLTSALMTHFLTREIRHRPLRGVDVVMRTRHPAVYAGWLHNLGPQRVFPNTRRPLPARVRRIAAEAADWLGDGPGLDPDTLVVRDAYRMFEGDVYGVRPRSGHGDIDDLFAHRIGPKDALMVVAHLNAAALARCALARAARSRARRLPALGGRPRRGERTGAPAPAEAAALLTRARP</sequence>
<dbReference type="Gene3D" id="3.40.630.30">
    <property type="match status" value="1"/>
</dbReference>
<comment type="caution">
    <text evidence="3">The sequence shown here is derived from an EMBL/GenBank/DDBJ whole genome shotgun (WGS) entry which is preliminary data.</text>
</comment>
<name>A0ABU2MFT9_9ACTN</name>
<feature type="region of interest" description="Disordered" evidence="1">
    <location>
        <begin position="269"/>
        <end position="299"/>
    </location>
</feature>
<feature type="compositionally biased region" description="Low complexity" evidence="1">
    <location>
        <begin position="282"/>
        <end position="299"/>
    </location>
</feature>
<dbReference type="SUPFAM" id="SSF55729">
    <property type="entry name" value="Acyl-CoA N-acyltransferases (Nat)"/>
    <property type="match status" value="1"/>
</dbReference>
<feature type="domain" description="N-acetyltransferase" evidence="2">
    <location>
        <begin position="36"/>
        <end position="187"/>
    </location>
</feature>
<evidence type="ECO:0000313" key="3">
    <source>
        <dbReference type="EMBL" id="MDT0331563.1"/>
    </source>
</evidence>
<proteinExistence type="predicted"/>
<dbReference type="Pfam" id="PF00583">
    <property type="entry name" value="Acetyltransf_1"/>
    <property type="match status" value="1"/>
</dbReference>
<dbReference type="Proteomes" id="UP001183390">
    <property type="component" value="Unassembled WGS sequence"/>
</dbReference>
<dbReference type="EMBL" id="JAVREP010000024">
    <property type="protein sequence ID" value="MDT0331563.1"/>
    <property type="molecule type" value="Genomic_DNA"/>
</dbReference>
<dbReference type="PROSITE" id="PS51186">
    <property type="entry name" value="GNAT"/>
    <property type="match status" value="1"/>
</dbReference>
<gene>
    <name evidence="3" type="ORF">RM479_24405</name>
</gene>
<dbReference type="EC" id="2.3.1.-" evidence="3"/>
<evidence type="ECO:0000259" key="2">
    <source>
        <dbReference type="PROSITE" id="PS51186"/>
    </source>
</evidence>
<dbReference type="InterPro" id="IPR000182">
    <property type="entry name" value="GNAT_dom"/>
</dbReference>
<evidence type="ECO:0000256" key="1">
    <source>
        <dbReference type="SAM" id="MobiDB-lite"/>
    </source>
</evidence>
<dbReference type="InterPro" id="IPR016181">
    <property type="entry name" value="Acyl_CoA_acyltransferase"/>
</dbReference>
<reference evidence="4" key="1">
    <citation type="submission" date="2023-07" db="EMBL/GenBank/DDBJ databases">
        <title>30 novel species of actinomycetes from the DSMZ collection.</title>
        <authorList>
            <person name="Nouioui I."/>
        </authorList>
    </citation>
    <scope>NUCLEOTIDE SEQUENCE [LARGE SCALE GENOMIC DNA]</scope>
    <source>
        <strain evidence="4">DSM 44743</strain>
    </source>
</reference>
<keyword evidence="3" id="KW-0012">Acyltransferase</keyword>
<dbReference type="GO" id="GO:0016746">
    <property type="term" value="F:acyltransferase activity"/>
    <property type="evidence" value="ECO:0007669"/>
    <property type="project" value="UniProtKB-KW"/>
</dbReference>
<keyword evidence="3" id="KW-0808">Transferase</keyword>
<protein>
    <submittedName>
        <fullName evidence="3">GNAT family N-acetyltransferase</fullName>
        <ecNumber evidence="3">2.3.1.-</ecNumber>
    </submittedName>
</protein>
<evidence type="ECO:0000313" key="4">
    <source>
        <dbReference type="Proteomes" id="UP001183390"/>
    </source>
</evidence>
<accession>A0ABU2MFT9</accession>